<reference evidence="2" key="2">
    <citation type="submission" date="2020-12" db="EMBL/GenBank/DDBJ databases">
        <title>New Spironucleus salmonicida genome in near-complete chromosomes.</title>
        <authorList>
            <person name="Xu F."/>
            <person name="Kurt Z."/>
            <person name="Jimenez-Gonzalez A."/>
            <person name="Astvaldsson A."/>
            <person name="Andersson J.O."/>
            <person name="Svard S.G."/>
        </authorList>
    </citation>
    <scope>NUCLEOTIDE SEQUENCE</scope>
    <source>
        <strain evidence="2">ATCC 50377</strain>
    </source>
</reference>
<evidence type="ECO:0000313" key="2">
    <source>
        <dbReference type="EMBL" id="KAH0576417.1"/>
    </source>
</evidence>
<evidence type="ECO:0000313" key="3">
    <source>
        <dbReference type="Proteomes" id="UP000018208"/>
    </source>
</evidence>
<dbReference type="SUPFAM" id="SSF48371">
    <property type="entry name" value="ARM repeat"/>
    <property type="match status" value="1"/>
</dbReference>
<gene>
    <name evidence="1" type="ORF">SS50377_12975</name>
    <name evidence="2" type="ORF">SS50377_21981</name>
</gene>
<dbReference type="VEuPathDB" id="GiardiaDB:SS50377_21981"/>
<sequence length="900" mass="103117">MESLNQILTIQDQHRVNQIISTLSLQRDFDFFKAALEKGVDPSSPLNERIQSTLLAKNYLKQRSIDTKLFNYNQFNKQDKAYRTLVFQQLLTALEDVPTAPQLLAVLLEADSLTKGGKPLHAEIITQLLETCTINSYKVLQILFEDSSFSSVQTLVFKHRTILEKIFGAIQTVSDEPFIFSCFRIIEKLVKNLPHLCEEVIKVVLSMLTSYISQGQGGSKLIGSMLDIFVEINRVKQSIIVSYLSDIYSNLSSIYLEYLQGKDYGVQISKIIYFFVQMDKCNYQLNWDLSEKVIVPIILNQKSDQQLIAQSFDCLLQFTQHTYIASTEQDMSIVPFLSLVQQLLQLISVSITGNYLVLAAALMPLFYHDQAQPLLQQVLQIIFPFLQQEIKQQNLLLLNSTGILFIKNFLNFVPVQYFQSIAEPLYLMLEFILNQIDMVISPIIFFQAIAYYFEKLYLSQNASFSQLYGELQMKILMVLSQSIITGSSIASELCQAFMQIDFCQFFFSTNQKYVLSENQSDVTLEATKFAPSEIIIKKQLIDILKEKLTVKLTSKQAVIPSLQAMNSFTTNFFNLLTTLNQQNNKNQLFLFFEESCLSNLVALLQSLTQGMLNYDIFDLEIQNQISILDIINLYNQNLKNLLEFFQIDILNYHDCICQVYNAYTRIAQIIFIKNLDYIDNLIFLLEILFNSSRNSEYLIHVHACELLANLLPLVSNDVAAQLYNDAVLQLSKDLLPSSRAMLSCMCQSYIERPNVVNEQVQKQILNIILKNATYLNSAVADSKTTELCITSMQLSGVYFTLPNIIVKQHDMTEILKCFYSYLQNVDLNFDLKGMGLAIEFQMLYGAINCSQNIRNVLVQPDVHKIVKESISIASSNQEEMIQNVLHVFMQDYNLVMQGKK</sequence>
<dbReference type="EMBL" id="AUWU02000002">
    <property type="protein sequence ID" value="KAH0576417.1"/>
    <property type="molecule type" value="Genomic_DNA"/>
</dbReference>
<dbReference type="EMBL" id="KI546053">
    <property type="protein sequence ID" value="EST47019.1"/>
    <property type="molecule type" value="Genomic_DNA"/>
</dbReference>
<accession>V6M1F7</accession>
<reference evidence="1 2" key="1">
    <citation type="journal article" date="2014" name="PLoS Genet.">
        <title>The Genome of Spironucleus salmonicida Highlights a Fish Pathogen Adapted to Fluctuating Environments.</title>
        <authorList>
            <person name="Xu F."/>
            <person name="Jerlstrom-Hultqvist J."/>
            <person name="Einarsson E."/>
            <person name="Astvaldsson A."/>
            <person name="Svard S.G."/>
            <person name="Andersson J.O."/>
        </authorList>
    </citation>
    <scope>NUCLEOTIDE SEQUENCE</scope>
    <source>
        <strain evidence="2">ATCC 50377</strain>
    </source>
</reference>
<keyword evidence="3" id="KW-1185">Reference proteome</keyword>
<evidence type="ECO:0000313" key="1">
    <source>
        <dbReference type="EMBL" id="EST47019.1"/>
    </source>
</evidence>
<protein>
    <submittedName>
        <fullName evidence="1">Uncharacterized protein</fullName>
    </submittedName>
</protein>
<dbReference type="AlphaFoldDB" id="V6M1F7"/>
<dbReference type="Proteomes" id="UP000018208">
    <property type="component" value="Unassembled WGS sequence"/>
</dbReference>
<dbReference type="InterPro" id="IPR016024">
    <property type="entry name" value="ARM-type_fold"/>
</dbReference>
<organism evidence="1">
    <name type="scientific">Spironucleus salmonicida</name>
    <dbReference type="NCBI Taxonomy" id="348837"/>
    <lineage>
        <taxon>Eukaryota</taxon>
        <taxon>Metamonada</taxon>
        <taxon>Diplomonadida</taxon>
        <taxon>Hexamitidae</taxon>
        <taxon>Hexamitinae</taxon>
        <taxon>Spironucleus</taxon>
    </lineage>
</organism>
<proteinExistence type="predicted"/>
<name>V6M1F7_9EUKA</name>